<reference evidence="2" key="1">
    <citation type="submission" date="2022-11" db="UniProtKB">
        <authorList>
            <consortium name="WormBaseParasite"/>
        </authorList>
    </citation>
    <scope>IDENTIFICATION</scope>
</reference>
<proteinExistence type="predicted"/>
<accession>A0A915JYC1</accession>
<dbReference type="AlphaFoldDB" id="A0A915JYC1"/>
<keyword evidence="1" id="KW-1185">Reference proteome</keyword>
<evidence type="ECO:0000313" key="1">
    <source>
        <dbReference type="Proteomes" id="UP000887565"/>
    </source>
</evidence>
<evidence type="ECO:0000313" key="2">
    <source>
        <dbReference type="WBParaSite" id="nRc.2.0.1.t31089-RA"/>
    </source>
</evidence>
<sequence length="65" mass="7068">NSAAFEYVVVKYDGALTYHSKESFPLTKPTVSERAIQFCVADVQATVDHSCIIVAIPPHAPFCSP</sequence>
<organism evidence="1 2">
    <name type="scientific">Romanomermis culicivorax</name>
    <name type="common">Nematode worm</name>
    <dbReference type="NCBI Taxonomy" id="13658"/>
    <lineage>
        <taxon>Eukaryota</taxon>
        <taxon>Metazoa</taxon>
        <taxon>Ecdysozoa</taxon>
        <taxon>Nematoda</taxon>
        <taxon>Enoplea</taxon>
        <taxon>Dorylaimia</taxon>
        <taxon>Mermithida</taxon>
        <taxon>Mermithoidea</taxon>
        <taxon>Mermithidae</taxon>
        <taxon>Romanomermis</taxon>
    </lineage>
</organism>
<dbReference type="Proteomes" id="UP000887565">
    <property type="component" value="Unplaced"/>
</dbReference>
<protein>
    <submittedName>
        <fullName evidence="2">Uncharacterized protein</fullName>
    </submittedName>
</protein>
<name>A0A915JYC1_ROMCU</name>
<dbReference type="WBParaSite" id="nRc.2.0.1.t31089-RA">
    <property type="protein sequence ID" value="nRc.2.0.1.t31089-RA"/>
    <property type="gene ID" value="nRc.2.0.1.g31089"/>
</dbReference>